<dbReference type="SUPFAM" id="SSF54928">
    <property type="entry name" value="RNA-binding domain, RBD"/>
    <property type="match status" value="2"/>
</dbReference>
<dbReference type="InterPro" id="IPR035979">
    <property type="entry name" value="RBD_domain_sf"/>
</dbReference>
<dbReference type="Pfam" id="PF04059">
    <property type="entry name" value="RRM_2"/>
    <property type="match status" value="1"/>
</dbReference>
<dbReference type="CDD" id="cd12531">
    <property type="entry name" value="RRM3_MEI2_like"/>
    <property type="match status" value="1"/>
</dbReference>
<feature type="domain" description="RRM" evidence="4">
    <location>
        <begin position="218"/>
        <end position="282"/>
    </location>
</feature>
<dbReference type="PROSITE" id="PS50102">
    <property type="entry name" value="RRM"/>
    <property type="match status" value="2"/>
</dbReference>
<dbReference type="InterPro" id="IPR034454">
    <property type="entry name" value="MEI2-like_RRM3"/>
</dbReference>
<comment type="caution">
    <text evidence="5">The sequence shown here is derived from an EMBL/GenBank/DDBJ whole genome shotgun (WGS) entry which is preliminary data.</text>
</comment>
<keyword evidence="6" id="KW-1185">Reference proteome</keyword>
<organism evidence="5 6">
    <name type="scientific">Chlamydomonas eustigma</name>
    <dbReference type="NCBI Taxonomy" id="1157962"/>
    <lineage>
        <taxon>Eukaryota</taxon>
        <taxon>Viridiplantae</taxon>
        <taxon>Chlorophyta</taxon>
        <taxon>core chlorophytes</taxon>
        <taxon>Chlorophyceae</taxon>
        <taxon>CS clade</taxon>
        <taxon>Chlamydomonadales</taxon>
        <taxon>Chlamydomonadaceae</taxon>
        <taxon>Chlamydomonas</taxon>
    </lineage>
</organism>
<evidence type="ECO:0000259" key="4">
    <source>
        <dbReference type="PROSITE" id="PS50102"/>
    </source>
</evidence>
<protein>
    <recommendedName>
        <fullName evidence="4">RRM domain-containing protein</fullName>
    </recommendedName>
</protein>
<dbReference type="SMART" id="SM00360">
    <property type="entry name" value="RRM"/>
    <property type="match status" value="2"/>
</dbReference>
<dbReference type="EMBL" id="BEGY01000051">
    <property type="protein sequence ID" value="GAX80354.1"/>
    <property type="molecule type" value="Genomic_DNA"/>
</dbReference>
<accession>A0A250XBB9</accession>
<evidence type="ECO:0000256" key="3">
    <source>
        <dbReference type="SAM" id="MobiDB-lite"/>
    </source>
</evidence>
<dbReference type="InterPro" id="IPR007201">
    <property type="entry name" value="Mei2-like_Rrm_C"/>
</dbReference>
<evidence type="ECO:0000313" key="6">
    <source>
        <dbReference type="Proteomes" id="UP000232323"/>
    </source>
</evidence>
<dbReference type="GO" id="GO:0003723">
    <property type="term" value="F:RNA binding"/>
    <property type="evidence" value="ECO:0007669"/>
    <property type="project" value="UniProtKB-UniRule"/>
</dbReference>
<evidence type="ECO:0000256" key="2">
    <source>
        <dbReference type="PROSITE-ProRule" id="PRU00176"/>
    </source>
</evidence>
<feature type="domain" description="RRM" evidence="4">
    <location>
        <begin position="129"/>
        <end position="203"/>
    </location>
</feature>
<keyword evidence="1 2" id="KW-0694">RNA-binding</keyword>
<reference evidence="5 6" key="1">
    <citation type="submission" date="2017-08" db="EMBL/GenBank/DDBJ databases">
        <title>Acidophilic green algal genome provides insights into adaptation to an acidic environment.</title>
        <authorList>
            <person name="Hirooka S."/>
            <person name="Hirose Y."/>
            <person name="Kanesaki Y."/>
            <person name="Higuchi S."/>
            <person name="Fujiwara T."/>
            <person name="Onuma R."/>
            <person name="Era A."/>
            <person name="Ohbayashi R."/>
            <person name="Uzuka A."/>
            <person name="Nozaki H."/>
            <person name="Yoshikawa H."/>
            <person name="Miyagishima S.Y."/>
        </authorList>
    </citation>
    <scope>NUCLEOTIDE SEQUENCE [LARGE SCALE GENOMIC DNA]</scope>
    <source>
        <strain evidence="5 6">NIES-2499</strain>
    </source>
</reference>
<dbReference type="AlphaFoldDB" id="A0A250XBB9"/>
<dbReference type="Proteomes" id="UP000232323">
    <property type="component" value="Unassembled WGS sequence"/>
</dbReference>
<dbReference type="PANTHER" id="PTHR23189">
    <property type="entry name" value="RNA RECOGNITION MOTIF-CONTAINING"/>
    <property type="match status" value="1"/>
</dbReference>
<name>A0A250XBB9_9CHLO</name>
<gene>
    <name evidence="5" type="ORF">CEUSTIGMA_g7793.t1</name>
</gene>
<dbReference type="InterPro" id="IPR012677">
    <property type="entry name" value="Nucleotide-bd_a/b_plait_sf"/>
</dbReference>
<dbReference type="Pfam" id="PF00076">
    <property type="entry name" value="RRM_1"/>
    <property type="match status" value="2"/>
</dbReference>
<proteinExistence type="predicted"/>
<evidence type="ECO:0000256" key="1">
    <source>
        <dbReference type="ARBA" id="ARBA00022884"/>
    </source>
</evidence>
<feature type="compositionally biased region" description="Gly residues" evidence="3">
    <location>
        <begin position="727"/>
        <end position="741"/>
    </location>
</feature>
<dbReference type="OrthoDB" id="417481at2759"/>
<dbReference type="Gene3D" id="3.30.70.330">
    <property type="match status" value="2"/>
</dbReference>
<dbReference type="InterPro" id="IPR000504">
    <property type="entry name" value="RRM_dom"/>
</dbReference>
<feature type="region of interest" description="Disordered" evidence="3">
    <location>
        <begin position="699"/>
        <end position="751"/>
    </location>
</feature>
<dbReference type="CDD" id="cd12276">
    <property type="entry name" value="RRM2_MEI2_EAR1_like"/>
    <property type="match status" value="1"/>
</dbReference>
<evidence type="ECO:0000313" key="5">
    <source>
        <dbReference type="EMBL" id="GAX80354.1"/>
    </source>
</evidence>
<sequence>MEAFTAHNRSSQSSNLIDWGLVHQSNTTHEFGARSLPASHDYVATNAIGVSSESVHILNSDIKGSLRHIESDPNLCHSGVTAATVDDDLFGFQPETLESGEEEVDNIDKHLQYVSRLPAIPDPTATPCRSLIVRNVAADSSDDEIFNIFKSFGDVRALHTKAKEHMGVIVVSYFDLRAAVSAKSTLQGTLVNNQALEIHFSSYMPTTQDPVALSQHQGLIVMYNLDPEATNENLSWVFSKYGDVKEISQSRDRPSQKFITYYDTRHAAQALQAMNRAEHLGKLPPHITPQQAASMAYLSGSSPSLLQLATLQLQHETKIAAPLSSSALMPGSGQWDAQYRRAFTDSSAASTLFSVLSSRGSQDNLKQFPLKSSRYSQDNLLQTQQMHARGSTDSDLVHVQHMHARGSQDNLAQHQPQHYNNIQRPHSLQEAQNQLPSDLLKLAGMDAVTMSMHVSDSASSMASSVVTNAAQLLALSGGAGHLPLDPGGVASLAAAASNTGSRGKVSTSGNGMFHGAGGIGSNERSMQAQQMLMQGGLAEAANMLMTLGLGPSSAPGHAGPSGSNMFTPKQSVGPSSATVLAELIEMQARQQQQQQLAAAVQVQAQAHLAGMQAQQALAAAGGLGSGNSQHQLAAAQLLQQAAQLSMSAGTSNSAQGSSFMQNQALVNAAAMQLLQQAGFCGPNSVLNGSGLLGAAGTSGYRGSSGGGGSSRISDYPGHHRSQTAGMAGRGGEAMRGGGGGRLSRRTTDPVAEAERKMQQEKLYAMDFEKILSGVDRRTTLMIKNIPNKYTQKMLLTTIDEHFHGTYDFFYLPIDFKNKCNVGYAFINVTQPINIIPFAERFHQKKWERFNSEKICHISYARIQGRASLISHFQNSSLMHEDKRCRPILFVLEGQDATGEQEPFPAPACNGEHLTVPGSLLDGSHSRSSMSAASSHQNLAA</sequence>